<dbReference type="WBParaSite" id="GPUH_0002157001-mRNA-1">
    <property type="protein sequence ID" value="GPUH_0002157001-mRNA-1"/>
    <property type="gene ID" value="GPUH_0002157001"/>
</dbReference>
<sequence>MSPPRLFIMSTMQQDLVTVQPTLLRKSAVCCARSLAKPMYVSAATSFGKPMVSPWAETLAPTSPISPSQCLSSSSAGFPATILSCCVDTSTMYSCLTARILISLYHRYMANTWTSKSLVPVIPLTT</sequence>
<dbReference type="AlphaFoldDB" id="A0A183EKQ2"/>
<evidence type="ECO:0000313" key="1">
    <source>
        <dbReference type="EMBL" id="VDN38476.1"/>
    </source>
</evidence>
<dbReference type="EMBL" id="UYRT01092854">
    <property type="protein sequence ID" value="VDN38476.1"/>
    <property type="molecule type" value="Genomic_DNA"/>
</dbReference>
<accession>A0A183EKQ2</accession>
<proteinExistence type="predicted"/>
<evidence type="ECO:0000313" key="2">
    <source>
        <dbReference type="Proteomes" id="UP000271098"/>
    </source>
</evidence>
<organism evidence="3">
    <name type="scientific">Gongylonema pulchrum</name>
    <dbReference type="NCBI Taxonomy" id="637853"/>
    <lineage>
        <taxon>Eukaryota</taxon>
        <taxon>Metazoa</taxon>
        <taxon>Ecdysozoa</taxon>
        <taxon>Nematoda</taxon>
        <taxon>Chromadorea</taxon>
        <taxon>Rhabditida</taxon>
        <taxon>Spirurina</taxon>
        <taxon>Spiruromorpha</taxon>
        <taxon>Spiruroidea</taxon>
        <taxon>Gongylonematidae</taxon>
        <taxon>Gongylonema</taxon>
    </lineage>
</organism>
<dbReference type="Proteomes" id="UP000271098">
    <property type="component" value="Unassembled WGS sequence"/>
</dbReference>
<keyword evidence="2" id="KW-1185">Reference proteome</keyword>
<name>A0A183EKQ2_9BILA</name>
<reference evidence="1 2" key="2">
    <citation type="submission" date="2018-11" db="EMBL/GenBank/DDBJ databases">
        <authorList>
            <consortium name="Pathogen Informatics"/>
        </authorList>
    </citation>
    <scope>NUCLEOTIDE SEQUENCE [LARGE SCALE GENOMIC DNA]</scope>
</reference>
<gene>
    <name evidence="1" type="ORF">GPUH_LOCUS21543</name>
</gene>
<reference evidence="3" key="1">
    <citation type="submission" date="2016-06" db="UniProtKB">
        <authorList>
            <consortium name="WormBaseParasite"/>
        </authorList>
    </citation>
    <scope>IDENTIFICATION</scope>
</reference>
<evidence type="ECO:0000313" key="3">
    <source>
        <dbReference type="WBParaSite" id="GPUH_0002157001-mRNA-1"/>
    </source>
</evidence>
<protein>
    <submittedName>
        <fullName evidence="1 3">Uncharacterized protein</fullName>
    </submittedName>
</protein>